<name>A0ABX0FSW2_9BURK</name>
<evidence type="ECO:0000313" key="2">
    <source>
        <dbReference type="Proteomes" id="UP000666369"/>
    </source>
</evidence>
<reference evidence="1 2" key="1">
    <citation type="submission" date="2020-01" db="EMBL/GenBank/DDBJ databases">
        <authorList>
            <person name="Lee S.D."/>
        </authorList>
    </citation>
    <scope>NUCLEOTIDE SEQUENCE [LARGE SCALE GENOMIC DNA]</scope>
    <source>
        <strain evidence="1 2">SAP-35</strain>
    </source>
</reference>
<dbReference type="EMBL" id="JAADJT010000014">
    <property type="protein sequence ID" value="NGZ87774.1"/>
    <property type="molecule type" value="Genomic_DNA"/>
</dbReference>
<dbReference type="Proteomes" id="UP000666369">
    <property type="component" value="Unassembled WGS sequence"/>
</dbReference>
<proteinExistence type="predicted"/>
<reference evidence="2" key="2">
    <citation type="submission" date="2023-07" db="EMBL/GenBank/DDBJ databases">
        <title>Duganella aceri sp. nov., isolated from tree sap.</title>
        <authorList>
            <person name="Kim I.S."/>
        </authorList>
    </citation>
    <scope>NUCLEOTIDE SEQUENCE [LARGE SCALE GENOMIC DNA]</scope>
    <source>
        <strain evidence="2">SAP-35</strain>
    </source>
</reference>
<keyword evidence="2" id="KW-1185">Reference proteome</keyword>
<comment type="caution">
    <text evidence="1">The sequence shown here is derived from an EMBL/GenBank/DDBJ whole genome shotgun (WGS) entry which is preliminary data.</text>
</comment>
<evidence type="ECO:0000313" key="1">
    <source>
        <dbReference type="EMBL" id="NGZ87774.1"/>
    </source>
</evidence>
<gene>
    <name evidence="1" type="ORF">GW587_26380</name>
</gene>
<evidence type="ECO:0008006" key="3">
    <source>
        <dbReference type="Google" id="ProtNLM"/>
    </source>
</evidence>
<protein>
    <recommendedName>
        <fullName evidence="3">XRE family transcriptional regulator</fullName>
    </recommendedName>
</protein>
<dbReference type="RefSeq" id="WP_166107892.1">
    <property type="nucleotide sequence ID" value="NZ_JAADJT010000014.1"/>
</dbReference>
<organism evidence="1 2">
    <name type="scientific">Duganella aceris</name>
    <dbReference type="NCBI Taxonomy" id="2703883"/>
    <lineage>
        <taxon>Bacteria</taxon>
        <taxon>Pseudomonadati</taxon>
        <taxon>Pseudomonadota</taxon>
        <taxon>Betaproteobacteria</taxon>
        <taxon>Burkholderiales</taxon>
        <taxon>Oxalobacteraceae</taxon>
        <taxon>Telluria group</taxon>
        <taxon>Duganella</taxon>
    </lineage>
</organism>
<sequence>MTNQVGIDMNNDADGDDLLQYNPNRLLDTLIENLRLKNDAALSRALEVAPPVISKIRHHRLPVGASLLIRMHEVSDLSIRDLRYLMGDRRNKFRISDKQFKPKEGEPGGGQG</sequence>
<accession>A0ABX0FSW2</accession>